<evidence type="ECO:0000313" key="2">
    <source>
        <dbReference type="Proteomes" id="UP000054703"/>
    </source>
</evidence>
<name>A0A0W0YR64_9GAMM</name>
<keyword evidence="2" id="KW-1185">Reference proteome</keyword>
<evidence type="ECO:0000313" key="1">
    <source>
        <dbReference type="EMBL" id="KTD59354.1"/>
    </source>
</evidence>
<dbReference type="Proteomes" id="UP000054703">
    <property type="component" value="Unassembled WGS sequence"/>
</dbReference>
<reference evidence="1 2" key="1">
    <citation type="submission" date="2015-11" db="EMBL/GenBank/DDBJ databases">
        <title>Genomic analysis of 38 Legionella species identifies large and diverse effector repertoires.</title>
        <authorList>
            <person name="Burstein D."/>
            <person name="Amaro F."/>
            <person name="Zusman T."/>
            <person name="Lifshitz Z."/>
            <person name="Cohen O."/>
            <person name="Gilbert J.A."/>
            <person name="Pupko T."/>
            <person name="Shuman H.A."/>
            <person name="Segal G."/>
        </authorList>
    </citation>
    <scope>NUCLEOTIDE SEQUENCE [LARGE SCALE GENOMIC DNA]</scope>
    <source>
        <strain evidence="1 2">SC-63-C7</strain>
    </source>
</reference>
<protein>
    <submittedName>
        <fullName evidence="1">Uncharacterized protein</fullName>
    </submittedName>
</protein>
<dbReference type="RefSeq" id="WP_058514504.1">
    <property type="nucleotide sequence ID" value="NZ_CAAAIH010000057.1"/>
</dbReference>
<organism evidence="1 2">
    <name type="scientific">Legionella santicrucis</name>
    <dbReference type="NCBI Taxonomy" id="45074"/>
    <lineage>
        <taxon>Bacteria</taxon>
        <taxon>Pseudomonadati</taxon>
        <taxon>Pseudomonadota</taxon>
        <taxon>Gammaproteobacteria</taxon>
        <taxon>Legionellales</taxon>
        <taxon>Legionellaceae</taxon>
        <taxon>Legionella</taxon>
    </lineage>
</organism>
<comment type="caution">
    <text evidence="1">The sequence shown here is derived from an EMBL/GenBank/DDBJ whole genome shotgun (WGS) entry which is preliminary data.</text>
</comment>
<dbReference type="AlphaFoldDB" id="A0A0W0YR64"/>
<accession>A0A0W0YR64</accession>
<dbReference type="EMBL" id="LNYU01000054">
    <property type="protein sequence ID" value="KTD59354.1"/>
    <property type="molecule type" value="Genomic_DNA"/>
</dbReference>
<proteinExistence type="predicted"/>
<sequence length="164" mass="19511">MGIKELFNWFQGDEETLHLSNEVLTRDLLDLELSQAEKAYHILLREVYVARYSGGVTTEQINKLEKHNLFMKYLKFCSQQLSENFLLFNALKYFLSQDQKEQPPIQLSTKVNQLFLILLQENQESTLEFYKENKELFKDYDEIQEKVDLTWGRVEEPPKVLILN</sequence>
<gene>
    <name evidence="1" type="ORF">Lsan_2258</name>
</gene>
<dbReference type="PATRIC" id="fig|45074.5.peg.2417"/>